<dbReference type="InterPro" id="IPR052515">
    <property type="entry name" value="Gfo/Idh/MocA_Oxidoreductase"/>
</dbReference>
<dbReference type="AlphaFoldDB" id="A0A5C4TFV2"/>
<dbReference type="Pfam" id="PF22725">
    <property type="entry name" value="GFO_IDH_MocA_C3"/>
    <property type="match status" value="1"/>
</dbReference>
<dbReference type="SUPFAM" id="SSF55347">
    <property type="entry name" value="Glyceraldehyde-3-phosphate dehydrogenase-like, C-terminal domain"/>
    <property type="match status" value="1"/>
</dbReference>
<evidence type="ECO:0000259" key="1">
    <source>
        <dbReference type="Pfam" id="PF01408"/>
    </source>
</evidence>
<keyword evidence="4" id="KW-1185">Reference proteome</keyword>
<dbReference type="Gene3D" id="3.40.50.720">
    <property type="entry name" value="NAD(P)-binding Rossmann-like Domain"/>
    <property type="match status" value="1"/>
</dbReference>
<dbReference type="SUPFAM" id="SSF51735">
    <property type="entry name" value="NAD(P)-binding Rossmann-fold domains"/>
    <property type="match status" value="1"/>
</dbReference>
<dbReference type="InterPro" id="IPR055170">
    <property type="entry name" value="GFO_IDH_MocA-like_dom"/>
</dbReference>
<sequence length="331" mass="35806">MKKLKIGMISFAHGHAFSYLNALLSLPEVEVVGIADEVKSRVEAAVAKNGLNYYEDYRDLLAVADMDAVVICSENAFHAQLTIDSAKAKKHVICEKPLGISVTEMEQMIAACNENGVQLFTAFPCRYLAAVINAKAAVDRGEIGAILAIKGTNRGSMPGKWFVEPELSGGGALLDHTVHVMDLMNWFTGSKVTEVYAYAATLFHENLKVDDAGMIHVKFENGTVGVLDTSWSRPKAFPTWGDVTMEIVGTKGSISVDSFAQKNELFNEEIGKGQYLPWGDNMDHYMVKAFVEALIAGKPAPISGVDGLRSAEVALAGYESVKTGQPVKLQA</sequence>
<dbReference type="GO" id="GO:0000166">
    <property type="term" value="F:nucleotide binding"/>
    <property type="evidence" value="ECO:0007669"/>
    <property type="project" value="InterPro"/>
</dbReference>
<evidence type="ECO:0000259" key="2">
    <source>
        <dbReference type="Pfam" id="PF22725"/>
    </source>
</evidence>
<reference evidence="3 4" key="1">
    <citation type="submission" date="2019-05" db="EMBL/GenBank/DDBJ databases">
        <title>We sequenced the genome of Paenibacillus hemerocallicola KCTC 33185 for further insight into its adaptation and study the phylogeny of Paenibacillus.</title>
        <authorList>
            <person name="Narsing Rao M.P."/>
        </authorList>
    </citation>
    <scope>NUCLEOTIDE SEQUENCE [LARGE SCALE GENOMIC DNA]</scope>
    <source>
        <strain evidence="3 4">KCTC 33185</strain>
    </source>
</reference>
<organism evidence="3 4">
    <name type="scientific">Paenibacillus hemerocallicola</name>
    <dbReference type="NCBI Taxonomy" id="1172614"/>
    <lineage>
        <taxon>Bacteria</taxon>
        <taxon>Bacillati</taxon>
        <taxon>Bacillota</taxon>
        <taxon>Bacilli</taxon>
        <taxon>Bacillales</taxon>
        <taxon>Paenibacillaceae</taxon>
        <taxon>Paenibacillus</taxon>
    </lineage>
</organism>
<comment type="caution">
    <text evidence="3">The sequence shown here is derived from an EMBL/GenBank/DDBJ whole genome shotgun (WGS) entry which is preliminary data.</text>
</comment>
<gene>
    <name evidence="3" type="ORF">FE784_03805</name>
</gene>
<evidence type="ECO:0000313" key="3">
    <source>
        <dbReference type="EMBL" id="TNJ67516.1"/>
    </source>
</evidence>
<protein>
    <submittedName>
        <fullName evidence="3">Gfo/Idh/MocA family oxidoreductase</fullName>
    </submittedName>
</protein>
<feature type="domain" description="Gfo/Idh/MocA-like oxidoreductase N-terminal" evidence="1">
    <location>
        <begin position="19"/>
        <end position="122"/>
    </location>
</feature>
<dbReference type="EMBL" id="VDCQ01000004">
    <property type="protein sequence ID" value="TNJ67516.1"/>
    <property type="molecule type" value="Genomic_DNA"/>
</dbReference>
<dbReference type="PANTHER" id="PTHR43249:SF1">
    <property type="entry name" value="D-GLUCOSIDE 3-DEHYDROGENASE"/>
    <property type="match status" value="1"/>
</dbReference>
<dbReference type="Pfam" id="PF01408">
    <property type="entry name" value="GFO_IDH_MocA"/>
    <property type="match status" value="1"/>
</dbReference>
<dbReference type="OrthoDB" id="9815825at2"/>
<dbReference type="Gene3D" id="3.30.360.10">
    <property type="entry name" value="Dihydrodipicolinate Reductase, domain 2"/>
    <property type="match status" value="1"/>
</dbReference>
<dbReference type="RefSeq" id="WP_139600803.1">
    <property type="nucleotide sequence ID" value="NZ_VDCQ01000004.1"/>
</dbReference>
<dbReference type="InterPro" id="IPR036291">
    <property type="entry name" value="NAD(P)-bd_dom_sf"/>
</dbReference>
<feature type="domain" description="GFO/IDH/MocA-like oxidoreductase" evidence="2">
    <location>
        <begin position="133"/>
        <end position="254"/>
    </location>
</feature>
<evidence type="ECO:0000313" key="4">
    <source>
        <dbReference type="Proteomes" id="UP000307943"/>
    </source>
</evidence>
<accession>A0A5C4TFV2</accession>
<dbReference type="Proteomes" id="UP000307943">
    <property type="component" value="Unassembled WGS sequence"/>
</dbReference>
<name>A0A5C4TFV2_9BACL</name>
<proteinExistence type="predicted"/>
<dbReference type="PANTHER" id="PTHR43249">
    <property type="entry name" value="UDP-N-ACETYL-2-AMINO-2-DEOXY-D-GLUCURONATE OXIDASE"/>
    <property type="match status" value="1"/>
</dbReference>
<dbReference type="InterPro" id="IPR000683">
    <property type="entry name" value="Gfo/Idh/MocA-like_OxRdtase_N"/>
</dbReference>